<evidence type="ECO:0000313" key="2">
    <source>
        <dbReference type="Proteomes" id="UP000215286"/>
    </source>
</evidence>
<name>A0ACA8D693_9ENTR</name>
<evidence type="ECO:0000313" key="1">
    <source>
        <dbReference type="EMBL" id="AST79593.1"/>
    </source>
</evidence>
<sequence>MSMYTTAQLLAVTEKKFKFDPLFLRIFFRESYPFSTEKVYLSQIPGLVNMALYVSPIVSGNVIRSRGGNTSEFTPGYVKPKHLA</sequence>
<organism evidence="1 2">
    <name type="scientific">Citrobacter farmeri</name>
    <dbReference type="NCBI Taxonomy" id="67824"/>
    <lineage>
        <taxon>Bacteria</taxon>
        <taxon>Pseudomonadati</taxon>
        <taxon>Pseudomonadota</taxon>
        <taxon>Gammaproteobacteria</taxon>
        <taxon>Enterobacterales</taxon>
        <taxon>Enterobacteriaceae</taxon>
        <taxon>Citrobacter</taxon>
    </lineage>
</organism>
<dbReference type="Proteomes" id="UP000215286">
    <property type="component" value="Chromosome"/>
</dbReference>
<dbReference type="EMBL" id="CP022695">
    <property type="protein sequence ID" value="AST79593.1"/>
    <property type="molecule type" value="Genomic_DNA"/>
</dbReference>
<accession>A0ACA8D693</accession>
<proteinExistence type="predicted"/>
<protein>
    <submittedName>
        <fullName evidence="1">Capsid protein</fullName>
    </submittedName>
</protein>
<gene>
    <name evidence="1" type="ORF">CI104_11175</name>
</gene>
<keyword evidence="2" id="KW-1185">Reference proteome</keyword>
<reference evidence="1" key="1">
    <citation type="submission" date="2017-08" db="EMBL/GenBank/DDBJ databases">
        <title>Real-time genomic and epidemiological investigation of a multi-institutional outbreak of KPC-producing Enterobacteriaceae reveals complex transmission dynamics and informs management responses.</title>
        <authorList>
            <person name="Kwong J.C."/>
            <person name="Lane C."/>
            <person name="Romanes F."/>
            <person name="Goncalves da Silva A."/>
            <person name="Easton M."/>
            <person name="Cronin K."/>
            <person name="Waters M.J."/>
            <person name="Tomita T."/>
            <person name="Stevens K."/>
            <person name="Schultz M.B."/>
            <person name="Baines S.L."/>
            <person name="Sherry N.L."/>
            <person name="Carter G."/>
            <person name="Mu A."/>
            <person name="Sait M."/>
            <person name="Ballard S.A."/>
            <person name="Seemann T."/>
            <person name="Stinear T.P."/>
            <person name="Howden B.P."/>
        </authorList>
    </citation>
    <scope>NUCLEOTIDE SEQUENCE</scope>
    <source>
        <strain evidence="1">AUSMDU00008141</strain>
    </source>
</reference>